<dbReference type="Proteomes" id="UP001187531">
    <property type="component" value="Unassembled WGS sequence"/>
</dbReference>
<comment type="caution">
    <text evidence="1">The sequence shown here is derived from an EMBL/GenBank/DDBJ whole genome shotgun (WGS) entry which is preliminary data.</text>
</comment>
<sequence length="90" mass="10057">MIDSAGANMPLQSAEEEHDLGVIIDDKLKFHNHCWNQSAKANKVLGLIKHSVAICQLSGINMLHTTRVCSHLEFGISVVNPHLSVTWRWL</sequence>
<gene>
    <name evidence="1" type="ORF">QYM36_017686</name>
</gene>
<keyword evidence="2" id="KW-1185">Reference proteome</keyword>
<reference evidence="1" key="1">
    <citation type="submission" date="2023-07" db="EMBL/GenBank/DDBJ databases">
        <title>Chromosome-level genome assembly of Artemia franciscana.</title>
        <authorList>
            <person name="Jo E."/>
        </authorList>
    </citation>
    <scope>NUCLEOTIDE SEQUENCE</scope>
    <source>
        <tissue evidence="1">Whole body</tissue>
    </source>
</reference>
<organism evidence="1 2">
    <name type="scientific">Artemia franciscana</name>
    <name type="common">Brine shrimp</name>
    <name type="synonym">Artemia sanfranciscana</name>
    <dbReference type="NCBI Taxonomy" id="6661"/>
    <lineage>
        <taxon>Eukaryota</taxon>
        <taxon>Metazoa</taxon>
        <taxon>Ecdysozoa</taxon>
        <taxon>Arthropoda</taxon>
        <taxon>Crustacea</taxon>
        <taxon>Branchiopoda</taxon>
        <taxon>Anostraca</taxon>
        <taxon>Artemiidae</taxon>
        <taxon>Artemia</taxon>
    </lineage>
</organism>
<name>A0AA88HBH4_ARTSF</name>
<proteinExistence type="predicted"/>
<dbReference type="EMBL" id="JAVRJZ010000051">
    <property type="protein sequence ID" value="KAK2703989.1"/>
    <property type="molecule type" value="Genomic_DNA"/>
</dbReference>
<dbReference type="AlphaFoldDB" id="A0AA88HBH4"/>
<accession>A0AA88HBH4</accession>
<protein>
    <submittedName>
        <fullName evidence="1">Uncharacterized protein</fullName>
    </submittedName>
</protein>
<evidence type="ECO:0000313" key="2">
    <source>
        <dbReference type="Proteomes" id="UP001187531"/>
    </source>
</evidence>
<evidence type="ECO:0000313" key="1">
    <source>
        <dbReference type="EMBL" id="KAK2703989.1"/>
    </source>
</evidence>